<dbReference type="OrthoDB" id="1470350at2759"/>
<keyword evidence="3" id="KW-0349">Heme</keyword>
<evidence type="ECO:0000256" key="9">
    <source>
        <dbReference type="ARBA" id="ARBA00023033"/>
    </source>
</evidence>
<dbReference type="GO" id="GO:0020037">
    <property type="term" value="F:heme binding"/>
    <property type="evidence" value="ECO:0007669"/>
    <property type="project" value="InterPro"/>
</dbReference>
<comment type="similarity">
    <text evidence="2">Belongs to the cytochrome P450 family.</text>
</comment>
<evidence type="ECO:0000256" key="8">
    <source>
        <dbReference type="ARBA" id="ARBA00023004"/>
    </source>
</evidence>
<evidence type="ECO:0000256" key="10">
    <source>
        <dbReference type="ARBA" id="ARBA00023136"/>
    </source>
</evidence>
<name>A0A068V8N2_COFCA</name>
<protein>
    <submittedName>
        <fullName evidence="12">Uncharacterized protein</fullName>
    </submittedName>
</protein>
<keyword evidence="7" id="KW-0560">Oxidoreductase</keyword>
<evidence type="ECO:0000256" key="1">
    <source>
        <dbReference type="ARBA" id="ARBA00004370"/>
    </source>
</evidence>
<dbReference type="InterPro" id="IPR050665">
    <property type="entry name" value="Cytochrome_P450_Monooxygen"/>
</dbReference>
<dbReference type="Proteomes" id="UP000295252">
    <property type="component" value="Chromosome III"/>
</dbReference>
<evidence type="ECO:0000256" key="11">
    <source>
        <dbReference type="SAM" id="Phobius"/>
    </source>
</evidence>
<organism evidence="12 13">
    <name type="scientific">Coffea canephora</name>
    <name type="common">Robusta coffee</name>
    <dbReference type="NCBI Taxonomy" id="49390"/>
    <lineage>
        <taxon>Eukaryota</taxon>
        <taxon>Viridiplantae</taxon>
        <taxon>Streptophyta</taxon>
        <taxon>Embryophyta</taxon>
        <taxon>Tracheophyta</taxon>
        <taxon>Spermatophyta</taxon>
        <taxon>Magnoliopsida</taxon>
        <taxon>eudicotyledons</taxon>
        <taxon>Gunneridae</taxon>
        <taxon>Pentapetalae</taxon>
        <taxon>asterids</taxon>
        <taxon>lamiids</taxon>
        <taxon>Gentianales</taxon>
        <taxon>Rubiaceae</taxon>
        <taxon>Ixoroideae</taxon>
        <taxon>Gardenieae complex</taxon>
        <taxon>Bertiereae - Coffeeae clade</taxon>
        <taxon>Coffeeae</taxon>
        <taxon>Coffea</taxon>
    </lineage>
</organism>
<evidence type="ECO:0000313" key="13">
    <source>
        <dbReference type="Proteomes" id="UP000295252"/>
    </source>
</evidence>
<evidence type="ECO:0000256" key="7">
    <source>
        <dbReference type="ARBA" id="ARBA00023002"/>
    </source>
</evidence>
<keyword evidence="6 11" id="KW-1133">Transmembrane helix</keyword>
<dbReference type="SUPFAM" id="SSF48264">
    <property type="entry name" value="Cytochrome P450"/>
    <property type="match status" value="1"/>
</dbReference>
<gene>
    <name evidence="12" type="ORF">GSCOC_T00018032001</name>
</gene>
<dbReference type="GO" id="GO:0016705">
    <property type="term" value="F:oxidoreductase activity, acting on paired donors, with incorporation or reduction of molecular oxygen"/>
    <property type="evidence" value="ECO:0007669"/>
    <property type="project" value="InterPro"/>
</dbReference>
<dbReference type="EMBL" id="HG739204">
    <property type="protein sequence ID" value="CDP16263.1"/>
    <property type="molecule type" value="Genomic_DNA"/>
</dbReference>
<proteinExistence type="inferred from homology"/>
<comment type="subcellular location">
    <subcellularLocation>
        <location evidence="1">Membrane</location>
    </subcellularLocation>
</comment>
<keyword evidence="13" id="KW-1185">Reference proteome</keyword>
<dbReference type="PANTHER" id="PTHR24282">
    <property type="entry name" value="CYTOCHROME P450 FAMILY MEMBER"/>
    <property type="match status" value="1"/>
</dbReference>
<evidence type="ECO:0000256" key="6">
    <source>
        <dbReference type="ARBA" id="ARBA00022989"/>
    </source>
</evidence>
<dbReference type="STRING" id="49390.A0A068V8N2"/>
<dbReference type="InParanoid" id="A0A068V8N2"/>
<dbReference type="GO" id="GO:0016020">
    <property type="term" value="C:membrane"/>
    <property type="evidence" value="ECO:0007669"/>
    <property type="project" value="UniProtKB-SubCell"/>
</dbReference>
<dbReference type="Gramene" id="CDP16263">
    <property type="protein sequence ID" value="CDP16263"/>
    <property type="gene ID" value="GSCOC_T00018032001"/>
</dbReference>
<dbReference type="InterPro" id="IPR036396">
    <property type="entry name" value="Cyt_P450_sf"/>
</dbReference>
<evidence type="ECO:0000256" key="2">
    <source>
        <dbReference type="ARBA" id="ARBA00010617"/>
    </source>
</evidence>
<keyword evidence="5" id="KW-0479">Metal-binding</keyword>
<evidence type="ECO:0000256" key="3">
    <source>
        <dbReference type="ARBA" id="ARBA00022617"/>
    </source>
</evidence>
<sequence length="140" mass="16643">MEVSKLLPLLGLLGYVIYWFYGMVEVYWLKPKRLEKILREQGFKGNPYRLLRGDQHENDKLLKETLYKPIQIGDNIIKRMMPDVYKTLQTHGKNSFMWIGRYPRVTLTDPTLVKEVLTKNVTFQKSYHDLDPLIEINKIN</sequence>
<dbReference type="GO" id="GO:0005506">
    <property type="term" value="F:iron ion binding"/>
    <property type="evidence" value="ECO:0007669"/>
    <property type="project" value="InterPro"/>
</dbReference>
<dbReference type="PANTHER" id="PTHR24282:SF255">
    <property type="entry name" value="CYTOCHROME P450 72A11-RELATED"/>
    <property type="match status" value="1"/>
</dbReference>
<dbReference type="GO" id="GO:0004497">
    <property type="term" value="F:monooxygenase activity"/>
    <property type="evidence" value="ECO:0007669"/>
    <property type="project" value="UniProtKB-KW"/>
</dbReference>
<keyword evidence="10 11" id="KW-0472">Membrane</keyword>
<evidence type="ECO:0000256" key="5">
    <source>
        <dbReference type="ARBA" id="ARBA00022723"/>
    </source>
</evidence>
<dbReference type="PhylomeDB" id="A0A068V8N2"/>
<evidence type="ECO:0000313" key="12">
    <source>
        <dbReference type="EMBL" id="CDP16263.1"/>
    </source>
</evidence>
<dbReference type="AlphaFoldDB" id="A0A068V8N2"/>
<keyword evidence="4 11" id="KW-0812">Transmembrane</keyword>
<keyword evidence="9" id="KW-0503">Monooxygenase</keyword>
<reference evidence="13" key="1">
    <citation type="journal article" date="2014" name="Science">
        <title>The coffee genome provides insight into the convergent evolution of caffeine biosynthesis.</title>
        <authorList>
            <person name="Denoeud F."/>
            <person name="Carretero-Paulet L."/>
            <person name="Dereeper A."/>
            <person name="Droc G."/>
            <person name="Guyot R."/>
            <person name="Pietrella M."/>
            <person name="Zheng C."/>
            <person name="Alberti A."/>
            <person name="Anthony F."/>
            <person name="Aprea G."/>
            <person name="Aury J.M."/>
            <person name="Bento P."/>
            <person name="Bernard M."/>
            <person name="Bocs S."/>
            <person name="Campa C."/>
            <person name="Cenci A."/>
            <person name="Combes M.C."/>
            <person name="Crouzillat D."/>
            <person name="Da Silva C."/>
            <person name="Daddiego L."/>
            <person name="De Bellis F."/>
            <person name="Dussert S."/>
            <person name="Garsmeur O."/>
            <person name="Gayraud T."/>
            <person name="Guignon V."/>
            <person name="Jahn K."/>
            <person name="Jamilloux V."/>
            <person name="Joet T."/>
            <person name="Labadie K."/>
            <person name="Lan T."/>
            <person name="Leclercq J."/>
            <person name="Lepelley M."/>
            <person name="Leroy T."/>
            <person name="Li L.T."/>
            <person name="Librado P."/>
            <person name="Lopez L."/>
            <person name="Munoz A."/>
            <person name="Noel B."/>
            <person name="Pallavicini A."/>
            <person name="Perrotta G."/>
            <person name="Poncet V."/>
            <person name="Pot D."/>
            <person name="Priyono X."/>
            <person name="Rigoreau M."/>
            <person name="Rouard M."/>
            <person name="Rozas J."/>
            <person name="Tranchant-Dubreuil C."/>
            <person name="VanBuren R."/>
            <person name="Zhang Q."/>
            <person name="Andrade A.C."/>
            <person name="Argout X."/>
            <person name="Bertrand B."/>
            <person name="de Kochko A."/>
            <person name="Graziosi G."/>
            <person name="Henry R.J."/>
            <person name="Jayarama X."/>
            <person name="Ming R."/>
            <person name="Nagai C."/>
            <person name="Rounsley S."/>
            <person name="Sankoff D."/>
            <person name="Giuliano G."/>
            <person name="Albert V.A."/>
            <person name="Wincker P."/>
            <person name="Lashermes P."/>
        </authorList>
    </citation>
    <scope>NUCLEOTIDE SEQUENCE [LARGE SCALE GENOMIC DNA]</scope>
    <source>
        <strain evidence="13">cv. DH200-94</strain>
    </source>
</reference>
<feature type="transmembrane region" description="Helical" evidence="11">
    <location>
        <begin position="6"/>
        <end position="29"/>
    </location>
</feature>
<accession>A0A068V8N2</accession>
<evidence type="ECO:0000256" key="4">
    <source>
        <dbReference type="ARBA" id="ARBA00022692"/>
    </source>
</evidence>
<keyword evidence="8" id="KW-0408">Iron</keyword>